<evidence type="ECO:0000313" key="6">
    <source>
        <dbReference type="Proteomes" id="UP000266906"/>
    </source>
</evidence>
<feature type="domain" description="Helicase C-terminal" evidence="3">
    <location>
        <begin position="843"/>
        <end position="1002"/>
    </location>
</feature>
<dbReference type="CDD" id="cd18012">
    <property type="entry name" value="DEXQc_arch_SWI2_SNF2"/>
    <property type="match status" value="1"/>
</dbReference>
<evidence type="ECO:0000313" key="7">
    <source>
        <dbReference type="Proteomes" id="UP000267408"/>
    </source>
</evidence>
<evidence type="ECO:0000259" key="3">
    <source>
        <dbReference type="PROSITE" id="PS51194"/>
    </source>
</evidence>
<dbReference type="EMBL" id="RJVJ01000001">
    <property type="protein sequence ID" value="ROR43652.1"/>
    <property type="molecule type" value="Genomic_DNA"/>
</dbReference>
<evidence type="ECO:0000256" key="1">
    <source>
        <dbReference type="ARBA" id="ARBA00022801"/>
    </source>
</evidence>
<dbReference type="OrthoDB" id="9760715at2"/>
<dbReference type="InterPro" id="IPR000330">
    <property type="entry name" value="SNF2_N"/>
</dbReference>
<dbReference type="InterPro" id="IPR049730">
    <property type="entry name" value="SNF2/RAD54-like_C"/>
</dbReference>
<reference evidence="6 7" key="1">
    <citation type="submission" date="2018-11" db="EMBL/GenBank/DDBJ databases">
        <title>Sequencing the genomes of 1000 actinobacteria strains.</title>
        <authorList>
            <person name="Klenk H.-P."/>
        </authorList>
    </citation>
    <scope>NUCLEOTIDE SEQUENCE [LARGE SCALE GENOMIC DNA]</scope>
    <source>
        <strain evidence="4 7">DSM 44780</strain>
        <strain evidence="5 6">DSM 44781</strain>
    </source>
</reference>
<dbReference type="InterPro" id="IPR014001">
    <property type="entry name" value="Helicase_ATP-bd"/>
</dbReference>
<dbReference type="Pfam" id="PF12419">
    <property type="entry name" value="DUF3670"/>
    <property type="match status" value="1"/>
</dbReference>
<dbReference type="AlphaFoldDB" id="A0A3N4RZP2"/>
<name>A0A3N4RZP2_9ACTN</name>
<dbReference type="Gene3D" id="3.40.50.300">
    <property type="entry name" value="P-loop containing nucleotide triphosphate hydrolases"/>
    <property type="match status" value="1"/>
</dbReference>
<keyword evidence="5" id="KW-0067">ATP-binding</keyword>
<evidence type="ECO:0000259" key="2">
    <source>
        <dbReference type="PROSITE" id="PS51192"/>
    </source>
</evidence>
<dbReference type="PROSITE" id="PS51192">
    <property type="entry name" value="HELICASE_ATP_BIND_1"/>
    <property type="match status" value="1"/>
</dbReference>
<dbReference type="Proteomes" id="UP000266906">
    <property type="component" value="Unassembled WGS sequence"/>
</dbReference>
<dbReference type="PANTHER" id="PTHR10799">
    <property type="entry name" value="SNF2/RAD54 HELICASE FAMILY"/>
    <property type="match status" value="1"/>
</dbReference>
<dbReference type="InterPro" id="IPR001650">
    <property type="entry name" value="Helicase_C-like"/>
</dbReference>
<dbReference type="GO" id="GO:0005524">
    <property type="term" value="F:ATP binding"/>
    <property type="evidence" value="ECO:0007669"/>
    <property type="project" value="InterPro"/>
</dbReference>
<dbReference type="Pfam" id="PF00176">
    <property type="entry name" value="SNF2-rel_dom"/>
    <property type="match status" value="1"/>
</dbReference>
<dbReference type="GO" id="GO:0004386">
    <property type="term" value="F:helicase activity"/>
    <property type="evidence" value="ECO:0007669"/>
    <property type="project" value="UniProtKB-KW"/>
</dbReference>
<dbReference type="FunFam" id="3.40.50.300:FF:000533">
    <property type="entry name" value="Helicase, Snf2 family"/>
    <property type="match status" value="1"/>
</dbReference>
<dbReference type="Pfam" id="PF00271">
    <property type="entry name" value="Helicase_C"/>
    <property type="match status" value="1"/>
</dbReference>
<dbReference type="Gene3D" id="3.40.50.10810">
    <property type="entry name" value="Tandem AAA-ATPase domain"/>
    <property type="match status" value="1"/>
</dbReference>
<dbReference type="PROSITE" id="PS51194">
    <property type="entry name" value="HELICASE_CTER"/>
    <property type="match status" value="1"/>
</dbReference>
<proteinExistence type="predicted"/>
<dbReference type="SUPFAM" id="SSF52540">
    <property type="entry name" value="P-loop containing nucleoside triphosphate hydrolases"/>
    <property type="match status" value="2"/>
</dbReference>
<accession>A0A8G1UL15</accession>
<feature type="domain" description="Helicase ATP-binding" evidence="2">
    <location>
        <begin position="564"/>
        <end position="720"/>
    </location>
</feature>
<keyword evidence="5" id="KW-0547">Nucleotide-binding</keyword>
<dbReference type="EMBL" id="RKQG01000001">
    <property type="protein sequence ID" value="RPE33997.1"/>
    <property type="molecule type" value="Genomic_DNA"/>
</dbReference>
<dbReference type="InterPro" id="IPR027417">
    <property type="entry name" value="P-loop_NTPase"/>
</dbReference>
<dbReference type="InterPro" id="IPR038718">
    <property type="entry name" value="SNF2-like_sf"/>
</dbReference>
<dbReference type="SMART" id="SM00487">
    <property type="entry name" value="DEXDc"/>
    <property type="match status" value="1"/>
</dbReference>
<dbReference type="InterPro" id="IPR022138">
    <property type="entry name" value="DUF3670"/>
</dbReference>
<protein>
    <submittedName>
        <fullName evidence="5">SNF2 family DNA or RNA helicase</fullName>
    </submittedName>
</protein>
<sequence length="1019" mass="109418">MYVLHAQWRADGRLGVWAEDAGAFRGRAVEGARHPFACAADEVAGLLAAVGPGPAWLAERGDERWLTLRLPTLGSRPTPSPDLPVGSTAKGLELRPWRIPALLFDRPEAAQLLGELFDPYWPGSTVELPDGRTAELAYGASLRWLTGVHDLAWRLAGRGRVLPALVAEPGGWAARWRPAHDPASRREARALAVGCPPAARAEDGHEPTGGALFTAVLEALTDHETRVALGPDAPAAAGGPDWVAALRGPDGRLPAPPAPELVARLAAAAAGTGPDGSLRLAFRLAEPLGTAADDPDATVVAETWRLDVLLGPVDRPSLLLPAAELWSAGPGAAALARAVDDPAEAYLAELDRAARLFPELRAALHRTRPTGLDLDRAGALAFLRDTAPALAAAGHGVLLPAWWHRRPRLGLAATAHAAPVPGSVRRAAQADRDALLDFRWQLAVGQQPLTQQELDELAAAQAGLVRFRGQWIEVDAAQLAAALRFLAARRDDPRLDAAALLRLAADDGAVVDGLPVTAVHAEGPLGDLLAGRLGRLPGAHRTPAPPGFTGTLRPYQERGLAWLDALGRLGLGAVLADDMGLGKTVQTLALLALEHARGARGPVLLVCPTSLVGNWQREAARFAPRLRVQLHHGPGRTLPDPAADLVVTSYGVLQRDAAALRAVSWRRVVADEAQHVKNRAARQSRALRALRSGPRIALTGTPVENRLAELHTVLDFTNPGLFGTPESFREHYAVPIEQAGNREAAARLQRLTAPFLLRRRKDDPEIGRQLPAKQEFTVRCTLTPEQAGLYQAVVADLLDRLGGIRGVERKGAVLAALGRLKQVCNHPAQLLHDNSPLGGRSGKVERLVELLREALAEGDRVLVFTQYAEFGALLQPHLRRRLGEPVLYLHGALAAPRRQELVDRFQSPDGPRVFLLSLKAGGTGLNLTAANQVVHLDRWWNPATEDQATDRAHRIGQRRAVQVRKLVCTGTVEERIAELIDSKRELAEAVVGSGEHWLTELRTEQLRELLTLSAEATEV</sequence>
<accession>A0A3N4RZP2</accession>
<keyword evidence="1" id="KW-0378">Hydrolase</keyword>
<evidence type="ECO:0000313" key="5">
    <source>
        <dbReference type="EMBL" id="RPE33997.1"/>
    </source>
</evidence>
<dbReference type="CDD" id="cd18793">
    <property type="entry name" value="SF2_C_SNF"/>
    <property type="match status" value="1"/>
</dbReference>
<dbReference type="SMART" id="SM00490">
    <property type="entry name" value="HELICc"/>
    <property type="match status" value="1"/>
</dbReference>
<comment type="caution">
    <text evidence="5">The sequence shown here is derived from an EMBL/GenBank/DDBJ whole genome shotgun (WGS) entry which is preliminary data.</text>
</comment>
<keyword evidence="5" id="KW-0347">Helicase</keyword>
<gene>
    <name evidence="5" type="ORF">EDD38_2304</name>
    <name evidence="4" type="ORF">EDD39_1818</name>
</gene>
<keyword evidence="6" id="KW-1185">Reference proteome</keyword>
<organism evidence="5 6">
    <name type="scientific">Kitasatospora cineracea</name>
    <dbReference type="NCBI Taxonomy" id="88074"/>
    <lineage>
        <taxon>Bacteria</taxon>
        <taxon>Bacillati</taxon>
        <taxon>Actinomycetota</taxon>
        <taxon>Actinomycetes</taxon>
        <taxon>Kitasatosporales</taxon>
        <taxon>Streptomycetaceae</taxon>
        <taxon>Kitasatospora</taxon>
    </lineage>
</organism>
<evidence type="ECO:0000313" key="4">
    <source>
        <dbReference type="EMBL" id="ROR43652.1"/>
    </source>
</evidence>
<dbReference type="RefSeq" id="WP_123554644.1">
    <property type="nucleotide sequence ID" value="NZ_RJVJ01000001.1"/>
</dbReference>
<dbReference type="Proteomes" id="UP000267408">
    <property type="component" value="Unassembled WGS sequence"/>
</dbReference>
<dbReference type="GO" id="GO:0016787">
    <property type="term" value="F:hydrolase activity"/>
    <property type="evidence" value="ECO:0007669"/>
    <property type="project" value="UniProtKB-KW"/>
</dbReference>